<protein>
    <submittedName>
        <fullName evidence="9">Motility protein A</fullName>
    </submittedName>
</protein>
<comment type="subcellular location">
    <subcellularLocation>
        <location evidence="1">Cell membrane</location>
        <topology evidence="1">Multi-pass membrane protein</topology>
    </subcellularLocation>
    <subcellularLocation>
        <location evidence="6">Membrane</location>
        <topology evidence="6">Multi-pass membrane protein</topology>
    </subcellularLocation>
</comment>
<keyword evidence="10" id="KW-1185">Reference proteome</keyword>
<evidence type="ECO:0000313" key="9">
    <source>
        <dbReference type="EMBL" id="MFD2841671.1"/>
    </source>
</evidence>
<feature type="domain" description="MotA/TolQ/ExbB proton channel" evidence="8">
    <location>
        <begin position="100"/>
        <end position="219"/>
    </location>
</feature>
<evidence type="ECO:0000256" key="2">
    <source>
        <dbReference type="ARBA" id="ARBA00022475"/>
    </source>
</evidence>
<organism evidence="9 10">
    <name type="scientific">Populibacterium corticicola</name>
    <dbReference type="NCBI Taxonomy" id="1812826"/>
    <lineage>
        <taxon>Bacteria</taxon>
        <taxon>Bacillati</taxon>
        <taxon>Actinomycetota</taxon>
        <taxon>Actinomycetes</taxon>
        <taxon>Micrococcales</taxon>
        <taxon>Jonesiaceae</taxon>
        <taxon>Populibacterium</taxon>
    </lineage>
</organism>
<evidence type="ECO:0000256" key="1">
    <source>
        <dbReference type="ARBA" id="ARBA00004651"/>
    </source>
</evidence>
<evidence type="ECO:0000256" key="6">
    <source>
        <dbReference type="RuleBase" id="RU004057"/>
    </source>
</evidence>
<comment type="caution">
    <text evidence="9">The sequence shown here is derived from an EMBL/GenBank/DDBJ whole genome shotgun (WGS) entry which is preliminary data.</text>
</comment>
<evidence type="ECO:0000313" key="10">
    <source>
        <dbReference type="Proteomes" id="UP001597391"/>
    </source>
</evidence>
<proteinExistence type="inferred from homology"/>
<dbReference type="PANTHER" id="PTHR30433">
    <property type="entry name" value="CHEMOTAXIS PROTEIN MOTA"/>
    <property type="match status" value="1"/>
</dbReference>
<comment type="similarity">
    <text evidence="6">Belongs to the exbB/tolQ family.</text>
</comment>
<evidence type="ECO:0000259" key="8">
    <source>
        <dbReference type="Pfam" id="PF01618"/>
    </source>
</evidence>
<name>A0ABW5XGR1_9MICO</name>
<evidence type="ECO:0000256" key="7">
    <source>
        <dbReference type="SAM" id="Phobius"/>
    </source>
</evidence>
<dbReference type="InterPro" id="IPR047055">
    <property type="entry name" value="MotA-like"/>
</dbReference>
<keyword evidence="4 7" id="KW-1133">Transmembrane helix</keyword>
<dbReference type="Proteomes" id="UP001597391">
    <property type="component" value="Unassembled WGS sequence"/>
</dbReference>
<feature type="transmembrane region" description="Helical" evidence="7">
    <location>
        <begin position="151"/>
        <end position="169"/>
    </location>
</feature>
<keyword evidence="5 7" id="KW-0472">Membrane</keyword>
<keyword evidence="3 7" id="KW-0812">Transmembrane</keyword>
<feature type="transmembrane region" description="Helical" evidence="7">
    <location>
        <begin position="37"/>
        <end position="57"/>
    </location>
</feature>
<reference evidence="10" key="1">
    <citation type="journal article" date="2019" name="Int. J. Syst. Evol. Microbiol.">
        <title>The Global Catalogue of Microorganisms (GCM) 10K type strain sequencing project: providing services to taxonomists for standard genome sequencing and annotation.</title>
        <authorList>
            <consortium name="The Broad Institute Genomics Platform"/>
            <consortium name="The Broad Institute Genome Sequencing Center for Infectious Disease"/>
            <person name="Wu L."/>
            <person name="Ma J."/>
        </authorList>
    </citation>
    <scope>NUCLEOTIDE SEQUENCE [LARGE SCALE GENOMIC DNA]</scope>
    <source>
        <strain evidence="10">KCTC 33576</strain>
    </source>
</reference>
<keyword evidence="2" id="KW-1003">Cell membrane</keyword>
<accession>A0ABW5XGR1</accession>
<sequence>MDPAAILGFAIGIGAILLAIFLEGASPASVLLPSPIILVFVGTFGVTLIGGTLKDCITALKALPKVFTGKPSNPAASVDTIVSLAEQARREGLLALEDAAKDIDNEFLRGGLRAAIDGTDPDDLRELLEDQIAAKRTADHVGYKFYEDMGGYAPTIGIVGTVVSLVHVLENLAEPSELGHMIAAAFLATFWGIASANVFWLPIGNRLKRLSVLECEQMEIITEGLLAVQSGANPRAVSERLRSLIPVTSIPGKDVGAKADQT</sequence>
<dbReference type="RefSeq" id="WP_377467927.1">
    <property type="nucleotide sequence ID" value="NZ_JBHUOP010000008.1"/>
</dbReference>
<evidence type="ECO:0000256" key="5">
    <source>
        <dbReference type="ARBA" id="ARBA00023136"/>
    </source>
</evidence>
<dbReference type="EMBL" id="JBHUOP010000008">
    <property type="protein sequence ID" value="MFD2841671.1"/>
    <property type="molecule type" value="Genomic_DNA"/>
</dbReference>
<keyword evidence="6" id="KW-0813">Transport</keyword>
<keyword evidence="6" id="KW-0653">Protein transport</keyword>
<dbReference type="InterPro" id="IPR002898">
    <property type="entry name" value="MotA_ExbB_proton_chnl"/>
</dbReference>
<evidence type="ECO:0000256" key="3">
    <source>
        <dbReference type="ARBA" id="ARBA00022692"/>
    </source>
</evidence>
<feature type="transmembrane region" description="Helical" evidence="7">
    <location>
        <begin position="181"/>
        <end position="201"/>
    </location>
</feature>
<dbReference type="Pfam" id="PF01618">
    <property type="entry name" value="MotA_ExbB"/>
    <property type="match status" value="1"/>
</dbReference>
<evidence type="ECO:0000256" key="4">
    <source>
        <dbReference type="ARBA" id="ARBA00022989"/>
    </source>
</evidence>
<gene>
    <name evidence="9" type="ORF">ACFSYH_13980</name>
</gene>